<organism evidence="7">
    <name type="scientific">marine sediment metagenome</name>
    <dbReference type="NCBI Taxonomy" id="412755"/>
    <lineage>
        <taxon>unclassified sequences</taxon>
        <taxon>metagenomes</taxon>
        <taxon>ecological metagenomes</taxon>
    </lineage>
</organism>
<evidence type="ECO:0000313" key="7">
    <source>
        <dbReference type="EMBL" id="GAH11817.1"/>
    </source>
</evidence>
<dbReference type="PROSITE" id="PS00111">
    <property type="entry name" value="PGLYCERATE_KINASE"/>
    <property type="match status" value="1"/>
</dbReference>
<comment type="caution">
    <text evidence="7">The sequence shown here is derived from an EMBL/GenBank/DDBJ whole genome shotgun (WGS) entry which is preliminary data.</text>
</comment>
<keyword evidence="6" id="KW-0067">ATP-binding</keyword>
<dbReference type="GO" id="GO:0006094">
    <property type="term" value="P:gluconeogenesis"/>
    <property type="evidence" value="ECO:0007669"/>
    <property type="project" value="TreeGrafter"/>
</dbReference>
<protein>
    <recommendedName>
        <fullName evidence="2">phosphoglycerate kinase</fullName>
        <ecNumber evidence="2">2.7.2.3</ecNumber>
    </recommendedName>
</protein>
<dbReference type="GO" id="GO:0006096">
    <property type="term" value="P:glycolytic process"/>
    <property type="evidence" value="ECO:0007669"/>
    <property type="project" value="InterPro"/>
</dbReference>
<dbReference type="Pfam" id="PF00162">
    <property type="entry name" value="PGK"/>
    <property type="match status" value="1"/>
</dbReference>
<sequence>MQKKTVKDIDVEGKRVLVRVDFNVPLDINTGAISDDSRIRASLPTINYLVEHKAKV</sequence>
<dbReference type="InterPro" id="IPR015911">
    <property type="entry name" value="Phosphoglycerate_kinase_CS"/>
</dbReference>
<gene>
    <name evidence="7" type="ORF">S01H4_54252</name>
</gene>
<reference evidence="7" key="1">
    <citation type="journal article" date="2014" name="Front. Microbiol.">
        <title>High frequency of phylogenetically diverse reductive dehalogenase-homologous genes in deep subseafloor sedimentary metagenomes.</title>
        <authorList>
            <person name="Kawai M."/>
            <person name="Futagami T."/>
            <person name="Toyoda A."/>
            <person name="Takaki Y."/>
            <person name="Nishi S."/>
            <person name="Hori S."/>
            <person name="Arai W."/>
            <person name="Tsubouchi T."/>
            <person name="Morono Y."/>
            <person name="Uchiyama I."/>
            <person name="Ito T."/>
            <person name="Fujiyama A."/>
            <person name="Inagaki F."/>
            <person name="Takami H."/>
        </authorList>
    </citation>
    <scope>NUCLEOTIDE SEQUENCE</scope>
    <source>
        <strain evidence="7">Expedition CK06-06</strain>
    </source>
</reference>
<proteinExistence type="predicted"/>
<dbReference type="GO" id="GO:0005524">
    <property type="term" value="F:ATP binding"/>
    <property type="evidence" value="ECO:0007669"/>
    <property type="project" value="UniProtKB-KW"/>
</dbReference>
<keyword evidence="4" id="KW-0547">Nucleotide-binding</keyword>
<dbReference type="InterPro" id="IPR001576">
    <property type="entry name" value="Phosphoglycerate_kinase"/>
</dbReference>
<evidence type="ECO:0000256" key="3">
    <source>
        <dbReference type="ARBA" id="ARBA00022679"/>
    </source>
</evidence>
<dbReference type="InterPro" id="IPR015824">
    <property type="entry name" value="Phosphoglycerate_kinase_N"/>
</dbReference>
<dbReference type="EC" id="2.7.2.3" evidence="2"/>
<keyword evidence="3" id="KW-0808">Transferase</keyword>
<dbReference type="GO" id="GO:0043531">
    <property type="term" value="F:ADP binding"/>
    <property type="evidence" value="ECO:0007669"/>
    <property type="project" value="TreeGrafter"/>
</dbReference>
<feature type="non-terminal residue" evidence="7">
    <location>
        <position position="56"/>
    </location>
</feature>
<dbReference type="PANTHER" id="PTHR11406">
    <property type="entry name" value="PHOSPHOGLYCERATE KINASE"/>
    <property type="match status" value="1"/>
</dbReference>
<dbReference type="Gene3D" id="3.40.50.1260">
    <property type="entry name" value="Phosphoglycerate kinase, N-terminal domain"/>
    <property type="match status" value="1"/>
</dbReference>
<dbReference type="GO" id="GO:0005829">
    <property type="term" value="C:cytosol"/>
    <property type="evidence" value="ECO:0007669"/>
    <property type="project" value="TreeGrafter"/>
</dbReference>
<dbReference type="EMBL" id="BART01031202">
    <property type="protein sequence ID" value="GAH11817.1"/>
    <property type="molecule type" value="Genomic_DNA"/>
</dbReference>
<evidence type="ECO:0000256" key="4">
    <source>
        <dbReference type="ARBA" id="ARBA00022741"/>
    </source>
</evidence>
<keyword evidence="5" id="KW-0418">Kinase</keyword>
<dbReference type="SUPFAM" id="SSF53748">
    <property type="entry name" value="Phosphoglycerate kinase"/>
    <property type="match status" value="1"/>
</dbReference>
<dbReference type="PANTHER" id="PTHR11406:SF23">
    <property type="entry name" value="PHOSPHOGLYCERATE KINASE 1, CHLOROPLASTIC-RELATED"/>
    <property type="match status" value="1"/>
</dbReference>
<comment type="catalytic activity">
    <reaction evidence="1">
        <text>(2R)-3-phosphoglycerate + ATP = (2R)-3-phospho-glyceroyl phosphate + ADP</text>
        <dbReference type="Rhea" id="RHEA:14801"/>
        <dbReference type="ChEBI" id="CHEBI:30616"/>
        <dbReference type="ChEBI" id="CHEBI:57604"/>
        <dbReference type="ChEBI" id="CHEBI:58272"/>
        <dbReference type="ChEBI" id="CHEBI:456216"/>
        <dbReference type="EC" id="2.7.2.3"/>
    </reaction>
</comment>
<evidence type="ECO:0000256" key="1">
    <source>
        <dbReference type="ARBA" id="ARBA00000642"/>
    </source>
</evidence>
<dbReference type="AlphaFoldDB" id="X1CVF9"/>
<dbReference type="InterPro" id="IPR036043">
    <property type="entry name" value="Phosphoglycerate_kinase_sf"/>
</dbReference>
<evidence type="ECO:0000256" key="6">
    <source>
        <dbReference type="ARBA" id="ARBA00022840"/>
    </source>
</evidence>
<dbReference type="GO" id="GO:0004618">
    <property type="term" value="F:phosphoglycerate kinase activity"/>
    <property type="evidence" value="ECO:0007669"/>
    <property type="project" value="UniProtKB-EC"/>
</dbReference>
<name>X1CVF9_9ZZZZ</name>
<accession>X1CVF9</accession>
<evidence type="ECO:0000256" key="5">
    <source>
        <dbReference type="ARBA" id="ARBA00022777"/>
    </source>
</evidence>
<evidence type="ECO:0000256" key="2">
    <source>
        <dbReference type="ARBA" id="ARBA00013061"/>
    </source>
</evidence>
<dbReference type="PRINTS" id="PR00477">
    <property type="entry name" value="PHGLYCKINASE"/>
</dbReference>